<sequence>MKELITHSDHTILPRPIYMLPIGLSWVTSW</sequence>
<keyword evidence="3" id="KW-1185">Reference proteome</keyword>
<dbReference type="Proteomes" id="UP000318416">
    <property type="component" value="Unassembled WGS sequence"/>
</dbReference>
<protein>
    <submittedName>
        <fullName evidence="2">Uncharacterized protein</fullName>
    </submittedName>
</protein>
<accession>A0A561F280</accession>
<evidence type="ECO:0000313" key="1">
    <source>
        <dbReference type="EMBL" id="TWE15137.1"/>
    </source>
</evidence>
<reference evidence="2 3" key="1">
    <citation type="submission" date="2019-06" db="EMBL/GenBank/DDBJ databases">
        <title>Sequencing the genomes of 1000 actinobacteria strains.</title>
        <authorList>
            <person name="Klenk H.-P."/>
        </authorList>
    </citation>
    <scope>NUCLEOTIDE SEQUENCE [LARGE SCALE GENOMIC DNA]</scope>
    <source>
        <strain evidence="2 3">DSM 41649</strain>
    </source>
</reference>
<dbReference type="AlphaFoldDB" id="A0A561F280"/>
<organism evidence="2 3">
    <name type="scientific">Kitasatospora atroaurantiaca</name>
    <dbReference type="NCBI Taxonomy" id="285545"/>
    <lineage>
        <taxon>Bacteria</taxon>
        <taxon>Bacillati</taxon>
        <taxon>Actinomycetota</taxon>
        <taxon>Actinomycetes</taxon>
        <taxon>Kitasatosporales</taxon>
        <taxon>Streptomycetaceae</taxon>
        <taxon>Kitasatospora</taxon>
    </lineage>
</organism>
<dbReference type="EMBL" id="VIVR01000001">
    <property type="protein sequence ID" value="TWE15137.1"/>
    <property type="molecule type" value="Genomic_DNA"/>
</dbReference>
<comment type="caution">
    <text evidence="2">The sequence shown here is derived from an EMBL/GenBank/DDBJ whole genome shotgun (WGS) entry which is preliminary data.</text>
</comment>
<evidence type="ECO:0000313" key="3">
    <source>
        <dbReference type="Proteomes" id="UP000318416"/>
    </source>
</evidence>
<evidence type="ECO:0000313" key="2">
    <source>
        <dbReference type="EMBL" id="TWE21942.1"/>
    </source>
</evidence>
<dbReference type="EMBL" id="VIVR01000001">
    <property type="protein sequence ID" value="TWE21942.1"/>
    <property type="molecule type" value="Genomic_DNA"/>
</dbReference>
<name>A0A561F280_9ACTN</name>
<gene>
    <name evidence="1" type="ORF">FB465_0006</name>
    <name evidence="2" type="ORF">FB465_7200</name>
</gene>
<proteinExistence type="predicted"/>